<reference evidence="2 4" key="2">
    <citation type="submission" date="2019-06" db="EMBL/GenBank/DDBJ databases">
        <title>Draft genomes of female and male turbot (Scophthalmus maximus).</title>
        <authorList>
            <person name="Xu H."/>
            <person name="Xu X.-W."/>
            <person name="Shao C."/>
            <person name="Chen S."/>
        </authorList>
    </citation>
    <scope>NUCLEOTIDE SEQUENCE [LARGE SCALE GENOMIC DNA]</scope>
    <source>
        <strain evidence="2">Ysfricsl-2016a</strain>
        <tissue evidence="2">Blood</tissue>
    </source>
</reference>
<reference evidence="1 3" key="1">
    <citation type="submission" date="2017-12" db="EMBL/GenBank/DDBJ databases">
        <title>Integrating genomic resources of turbot (Scophthalmus maximus) in depth evaluation of genetic and physical mapping variation across individuals.</title>
        <authorList>
            <person name="Martinez P."/>
        </authorList>
    </citation>
    <scope>NUCLEOTIDE SEQUENCE [LARGE SCALE GENOMIC DNA]</scope>
</reference>
<sequence>MRGMLLLGEFGSCSATGSFQSSKKKEGLFGVVKREKLAVDEKTKKTAPTTETQTETECKVCAVKRVTPLTLPMKIRSLVKKRSAPTTSSTIL</sequence>
<gene>
    <name evidence="2" type="ORF">F2P81_022107</name>
    <name evidence="1" type="ORF">SMAX5B_020274</name>
</gene>
<evidence type="ECO:0000313" key="3">
    <source>
        <dbReference type="Proteomes" id="UP000246464"/>
    </source>
</evidence>
<organism evidence="1 3">
    <name type="scientific">Scophthalmus maximus</name>
    <name type="common">Turbot</name>
    <name type="synonym">Psetta maxima</name>
    <dbReference type="NCBI Taxonomy" id="52904"/>
    <lineage>
        <taxon>Eukaryota</taxon>
        <taxon>Metazoa</taxon>
        <taxon>Chordata</taxon>
        <taxon>Craniata</taxon>
        <taxon>Vertebrata</taxon>
        <taxon>Euteleostomi</taxon>
        <taxon>Actinopterygii</taxon>
        <taxon>Neopterygii</taxon>
        <taxon>Teleostei</taxon>
        <taxon>Neoteleostei</taxon>
        <taxon>Acanthomorphata</taxon>
        <taxon>Carangaria</taxon>
        <taxon>Pleuronectiformes</taxon>
        <taxon>Pleuronectoidei</taxon>
        <taxon>Scophthalmidae</taxon>
        <taxon>Scophthalmus</taxon>
    </lineage>
</organism>
<keyword evidence="3" id="KW-1185">Reference proteome</keyword>
<accession>A0A2U9CLE8</accession>
<dbReference type="Proteomes" id="UP000246464">
    <property type="component" value="Chromosome 18"/>
</dbReference>
<protein>
    <submittedName>
        <fullName evidence="1">Uncharacterized protein</fullName>
    </submittedName>
</protein>
<dbReference type="AlphaFoldDB" id="A0A2U9CLE8"/>
<evidence type="ECO:0000313" key="1">
    <source>
        <dbReference type="EMBL" id="AWP17421.1"/>
    </source>
</evidence>
<proteinExistence type="predicted"/>
<evidence type="ECO:0000313" key="4">
    <source>
        <dbReference type="Proteomes" id="UP000438429"/>
    </source>
</evidence>
<dbReference type="Proteomes" id="UP000438429">
    <property type="component" value="Unassembled WGS sequence"/>
</dbReference>
<evidence type="ECO:0000313" key="2">
    <source>
        <dbReference type="EMBL" id="KAF0025226.1"/>
    </source>
</evidence>
<dbReference type="EMBL" id="CP026260">
    <property type="protein sequence ID" value="AWP17421.1"/>
    <property type="molecule type" value="Genomic_DNA"/>
</dbReference>
<dbReference type="EMBL" id="VEVO01000020">
    <property type="protein sequence ID" value="KAF0025226.1"/>
    <property type="molecule type" value="Genomic_DNA"/>
</dbReference>
<name>A0A2U9CLE8_SCOMX</name>